<dbReference type="EMBL" id="UYRV01121996">
    <property type="protein sequence ID" value="VDN33038.1"/>
    <property type="molecule type" value="Genomic_DNA"/>
</dbReference>
<reference evidence="1 2" key="1">
    <citation type="submission" date="2018-11" db="EMBL/GenBank/DDBJ databases">
        <authorList>
            <consortium name="Pathogen Informatics"/>
        </authorList>
    </citation>
    <scope>NUCLEOTIDE SEQUENCE [LARGE SCALE GENOMIC DNA]</scope>
</reference>
<evidence type="ECO:0000313" key="2">
    <source>
        <dbReference type="Proteomes" id="UP000271889"/>
    </source>
</evidence>
<keyword evidence="2" id="KW-1185">Reference proteome</keyword>
<dbReference type="Proteomes" id="UP000271889">
    <property type="component" value="Unassembled WGS sequence"/>
</dbReference>
<proteinExistence type="predicted"/>
<evidence type="ECO:0000313" key="1">
    <source>
        <dbReference type="EMBL" id="VDN33038.1"/>
    </source>
</evidence>
<name>A0A3P7NBW7_CYLGO</name>
<accession>A0A3P7NBW7</accession>
<organism evidence="1 2">
    <name type="scientific">Cylicostephanus goldi</name>
    <name type="common">Nematode worm</name>
    <dbReference type="NCBI Taxonomy" id="71465"/>
    <lineage>
        <taxon>Eukaryota</taxon>
        <taxon>Metazoa</taxon>
        <taxon>Ecdysozoa</taxon>
        <taxon>Nematoda</taxon>
        <taxon>Chromadorea</taxon>
        <taxon>Rhabditida</taxon>
        <taxon>Rhabditina</taxon>
        <taxon>Rhabditomorpha</taxon>
        <taxon>Strongyloidea</taxon>
        <taxon>Strongylidae</taxon>
        <taxon>Cylicostephanus</taxon>
    </lineage>
</organism>
<gene>
    <name evidence="1" type="ORF">CGOC_LOCUS12278</name>
</gene>
<protein>
    <submittedName>
        <fullName evidence="1">Uncharacterized protein</fullName>
    </submittedName>
</protein>
<dbReference type="AlphaFoldDB" id="A0A3P7NBW7"/>
<sequence>MKFSDSLMSLIGEFAAMKHTPDYVPSAASVTPELENKRKPSMAPKVETERRHSLLISVGTVSDTILACPVFRSHFSKNFEKLPT</sequence>
<dbReference type="OrthoDB" id="5875220at2759"/>